<name>A0ABU7UQA0_9CLOT</name>
<gene>
    <name evidence="1" type="ORF">SJI18_09930</name>
</gene>
<dbReference type="Pfam" id="PF08817">
    <property type="entry name" value="YukD"/>
    <property type="match status" value="1"/>
</dbReference>
<reference evidence="1 2" key="1">
    <citation type="submission" date="2023-11" db="EMBL/GenBank/DDBJ databases">
        <title>Draft genome sequence of a psychrophilic Clostridium strain from permafrost water brine.</title>
        <authorList>
            <person name="Shcherbakova V.A."/>
            <person name="Trubitsyn V.E."/>
            <person name="Zakharyuk A.G."/>
        </authorList>
    </citation>
    <scope>NUCLEOTIDE SEQUENCE [LARGE SCALE GENOMIC DNA]</scope>
    <source>
        <strain evidence="1 2">14F</strain>
    </source>
</reference>
<organism evidence="1 2">
    <name type="scientific">Clostridium frigoriphilum</name>
    <dbReference type="NCBI Taxonomy" id="443253"/>
    <lineage>
        <taxon>Bacteria</taxon>
        <taxon>Bacillati</taxon>
        <taxon>Bacillota</taxon>
        <taxon>Clostridia</taxon>
        <taxon>Eubacteriales</taxon>
        <taxon>Clostridiaceae</taxon>
        <taxon>Clostridium</taxon>
    </lineage>
</organism>
<sequence length="82" mass="9135">MDKIVVVIYIHKSGKKFDVEIPLDITAKDLVVSLNQAFNLGIDVSSITECYLKTENPIALLKGNTKLKDYKLRNGTVINITV</sequence>
<evidence type="ECO:0000313" key="1">
    <source>
        <dbReference type="EMBL" id="MEF2112625.1"/>
    </source>
</evidence>
<evidence type="ECO:0000313" key="2">
    <source>
        <dbReference type="Proteomes" id="UP001498469"/>
    </source>
</evidence>
<proteinExistence type="predicted"/>
<protein>
    <submittedName>
        <fullName evidence="1">EsaB/YukD family protein</fullName>
    </submittedName>
</protein>
<keyword evidence="2" id="KW-1185">Reference proteome</keyword>
<comment type="caution">
    <text evidence="1">The sequence shown here is derived from an EMBL/GenBank/DDBJ whole genome shotgun (WGS) entry which is preliminary data.</text>
</comment>
<dbReference type="RefSeq" id="WP_216250709.1">
    <property type="nucleotide sequence ID" value="NZ_JAZHFS010000008.1"/>
</dbReference>
<accession>A0ABU7UQA0</accession>
<dbReference type="InterPro" id="IPR024962">
    <property type="entry name" value="YukD-like"/>
</dbReference>
<dbReference type="EMBL" id="JAZHFS010000008">
    <property type="protein sequence ID" value="MEF2112625.1"/>
    <property type="molecule type" value="Genomic_DNA"/>
</dbReference>
<dbReference type="Proteomes" id="UP001498469">
    <property type="component" value="Unassembled WGS sequence"/>
</dbReference>